<proteinExistence type="predicted"/>
<dbReference type="AlphaFoldDB" id="A0A841JUZ0"/>
<name>A0A841JUZ0_9BACT</name>
<evidence type="ECO:0000313" key="1">
    <source>
        <dbReference type="EMBL" id="MBB6145202.1"/>
    </source>
</evidence>
<evidence type="ECO:0000313" key="2">
    <source>
        <dbReference type="Proteomes" id="UP000538666"/>
    </source>
</evidence>
<dbReference type="Proteomes" id="UP000538666">
    <property type="component" value="Unassembled WGS sequence"/>
</dbReference>
<dbReference type="EMBL" id="JACHEK010000006">
    <property type="protein sequence ID" value="MBB6145202.1"/>
    <property type="molecule type" value="Genomic_DNA"/>
</dbReference>
<gene>
    <name evidence="1" type="ORF">HNQ77_003160</name>
</gene>
<keyword evidence="2" id="KW-1185">Reference proteome</keyword>
<organism evidence="1 2">
    <name type="scientific">Silvibacterium bohemicum</name>
    <dbReference type="NCBI Taxonomy" id="1577686"/>
    <lineage>
        <taxon>Bacteria</taxon>
        <taxon>Pseudomonadati</taxon>
        <taxon>Acidobacteriota</taxon>
        <taxon>Terriglobia</taxon>
        <taxon>Terriglobales</taxon>
        <taxon>Acidobacteriaceae</taxon>
        <taxon>Silvibacterium</taxon>
    </lineage>
</organism>
<reference evidence="1 2" key="1">
    <citation type="submission" date="2020-08" db="EMBL/GenBank/DDBJ databases">
        <title>Genomic Encyclopedia of Type Strains, Phase IV (KMG-IV): sequencing the most valuable type-strain genomes for metagenomic binning, comparative biology and taxonomic classification.</title>
        <authorList>
            <person name="Goeker M."/>
        </authorList>
    </citation>
    <scope>NUCLEOTIDE SEQUENCE [LARGE SCALE GENOMIC DNA]</scope>
    <source>
        <strain evidence="1 2">DSM 103733</strain>
    </source>
</reference>
<comment type="caution">
    <text evidence="1">The sequence shown here is derived from an EMBL/GenBank/DDBJ whole genome shotgun (WGS) entry which is preliminary data.</text>
</comment>
<accession>A0A841JUZ0</accession>
<protein>
    <submittedName>
        <fullName evidence="1">Uncharacterized protein</fullName>
    </submittedName>
</protein>
<sequence>MDRSSTALRKPRDPRRYSGIKRALDEYLAIASLIGPLQDALDIGAIGIDDFTYDRIFREDYFEASAMHLHGILQVFSARQLEPLVEGRELVEHTSRDQNIIGGKPIERFPGFVDLPVKELSCLYPISHIFSEDRNHGARNYVGIELRACPQKLIEPFRRRRLVVVY</sequence>